<sequence>MEAKEETYFQSCKNIMRTLLSKKYKNLNWIFKDPLEPTTLGLDDYKKIVKYPLDLGTISRRLHVKYYLNPFHFVTDVRRVFENTYLYTTPDHLCYVMAQKLETIFEDLVAKCDANDEGAESNVDSGDDEIIGDEYENKDVDNENKDESESKGEDDRNEQENISNGGDTSQYIIVNRNEDMNNALEDKRQHWKNYGYLSSAVDNGNEISQYGNRFETDNEYQNTNYEYENNADENRVEDYGNAFEMDNKESVKGEGVVAFKNYSQYWERNEYQNNNEYQYNAFNNVDMDNRYGNDFETDINERIEDKGAVEDMNCANENSSQNWVNNEYQYNNNQYVSNAVYNGEAYSQYGNNNGYQNIHYTYGIWMSYGNSQYWGKNEYVNNFYENVTTDNRYGNNFEGADEHLNNAYDNREDQNMNYEYENNADDNRVMDYQYRNAFGTDHKVWVKDKGAVAHENNSQYWDNNEYKNNNEYQYNAYDNVDTVNRYGNNYERTDYEGAEENLNEYGNNAYGNVDSGNRNGNERIEYERANQSPHTYEDSQYEYENVASDANDDDKDLEEPMTLEYDSYLQVSLLQLEGVMLHKVFHMIYQSEDLHFQHPIKKIKFDVRRLKVKTKRAIIEYIESQGMSGKRACRLMDLEIKN</sequence>
<name>A0A6P8X6S5_DROAB</name>
<dbReference type="GO" id="GO:0005634">
    <property type="term" value="C:nucleus"/>
    <property type="evidence" value="ECO:0007669"/>
    <property type="project" value="TreeGrafter"/>
</dbReference>
<dbReference type="PROSITE" id="PS50014">
    <property type="entry name" value="BROMODOMAIN_2"/>
    <property type="match status" value="1"/>
</dbReference>
<feature type="region of interest" description="Disordered" evidence="3">
    <location>
        <begin position="117"/>
        <end position="170"/>
    </location>
</feature>
<dbReference type="SUPFAM" id="SSF47370">
    <property type="entry name" value="Bromodomain"/>
    <property type="match status" value="1"/>
</dbReference>
<feature type="domain" description="Bromo" evidence="4">
    <location>
        <begin position="23"/>
        <end position="95"/>
    </location>
</feature>
<dbReference type="Pfam" id="PF00439">
    <property type="entry name" value="Bromodomain"/>
    <property type="match status" value="1"/>
</dbReference>
<feature type="compositionally biased region" description="Acidic residues" evidence="3">
    <location>
        <begin position="117"/>
        <end position="134"/>
    </location>
</feature>
<keyword evidence="5" id="KW-1185">Reference proteome</keyword>
<evidence type="ECO:0000256" key="2">
    <source>
        <dbReference type="PROSITE-ProRule" id="PRU00035"/>
    </source>
</evidence>
<dbReference type="Proteomes" id="UP000515160">
    <property type="component" value="Chromosome 3"/>
</dbReference>
<proteinExistence type="predicted"/>
<dbReference type="GeneID" id="117569783"/>
<dbReference type="AlphaFoldDB" id="A0A6P8X6S5"/>
<evidence type="ECO:0000256" key="1">
    <source>
        <dbReference type="ARBA" id="ARBA00023117"/>
    </source>
</evidence>
<evidence type="ECO:0000313" key="6">
    <source>
        <dbReference type="RefSeq" id="XP_034106975.1"/>
    </source>
</evidence>
<dbReference type="PANTHER" id="PTHR22880:SF225">
    <property type="entry name" value="BROMODOMAIN-CONTAINING PROTEIN BET-1-RELATED"/>
    <property type="match status" value="1"/>
</dbReference>
<protein>
    <submittedName>
        <fullName evidence="6">Probable serine/threonine-protein kinase clkA</fullName>
    </submittedName>
</protein>
<dbReference type="OrthoDB" id="21449at2759"/>
<dbReference type="SMART" id="SM00297">
    <property type="entry name" value="BROMO"/>
    <property type="match status" value="1"/>
</dbReference>
<evidence type="ECO:0000256" key="3">
    <source>
        <dbReference type="SAM" id="MobiDB-lite"/>
    </source>
</evidence>
<dbReference type="InterPro" id="IPR036427">
    <property type="entry name" value="Bromodomain-like_sf"/>
</dbReference>
<dbReference type="PANTHER" id="PTHR22880">
    <property type="entry name" value="FALZ-RELATED BROMODOMAIN-CONTAINING PROTEINS"/>
    <property type="match status" value="1"/>
</dbReference>
<dbReference type="Gene3D" id="1.20.920.10">
    <property type="entry name" value="Bromodomain-like"/>
    <property type="match status" value="1"/>
</dbReference>
<dbReference type="GO" id="GO:0006338">
    <property type="term" value="P:chromatin remodeling"/>
    <property type="evidence" value="ECO:0007669"/>
    <property type="project" value="TreeGrafter"/>
</dbReference>
<gene>
    <name evidence="6" type="primary">LOC117569783</name>
</gene>
<feature type="compositionally biased region" description="Basic and acidic residues" evidence="3">
    <location>
        <begin position="135"/>
        <end position="154"/>
    </location>
</feature>
<dbReference type="InterPro" id="IPR050935">
    <property type="entry name" value="Bromo_chromatin_reader"/>
</dbReference>
<keyword evidence="6" id="KW-0418">Kinase</keyword>
<dbReference type="GO" id="GO:0006355">
    <property type="term" value="P:regulation of DNA-templated transcription"/>
    <property type="evidence" value="ECO:0007669"/>
    <property type="project" value="TreeGrafter"/>
</dbReference>
<evidence type="ECO:0000259" key="4">
    <source>
        <dbReference type="PROSITE" id="PS50014"/>
    </source>
</evidence>
<reference evidence="6" key="1">
    <citation type="submission" date="2025-08" db="UniProtKB">
        <authorList>
            <consortium name="RefSeq"/>
        </authorList>
    </citation>
    <scope>IDENTIFICATION</scope>
    <source>
        <strain evidence="6">15112-1751.03</strain>
        <tissue evidence="6">Whole Adult</tissue>
    </source>
</reference>
<dbReference type="GO" id="GO:0016301">
    <property type="term" value="F:kinase activity"/>
    <property type="evidence" value="ECO:0007669"/>
    <property type="project" value="UniProtKB-KW"/>
</dbReference>
<dbReference type="RefSeq" id="XP_034106975.1">
    <property type="nucleotide sequence ID" value="XM_034251084.2"/>
</dbReference>
<dbReference type="InterPro" id="IPR001487">
    <property type="entry name" value="Bromodomain"/>
</dbReference>
<keyword evidence="6" id="KW-0808">Transferase</keyword>
<feature type="compositionally biased region" description="Polar residues" evidence="3">
    <location>
        <begin position="160"/>
        <end position="170"/>
    </location>
</feature>
<dbReference type="PRINTS" id="PR00503">
    <property type="entry name" value="BROMODOMAIN"/>
</dbReference>
<organism evidence="5 6">
    <name type="scientific">Drosophila albomicans</name>
    <name type="common">Fruit fly</name>
    <dbReference type="NCBI Taxonomy" id="7291"/>
    <lineage>
        <taxon>Eukaryota</taxon>
        <taxon>Metazoa</taxon>
        <taxon>Ecdysozoa</taxon>
        <taxon>Arthropoda</taxon>
        <taxon>Hexapoda</taxon>
        <taxon>Insecta</taxon>
        <taxon>Pterygota</taxon>
        <taxon>Neoptera</taxon>
        <taxon>Endopterygota</taxon>
        <taxon>Diptera</taxon>
        <taxon>Brachycera</taxon>
        <taxon>Muscomorpha</taxon>
        <taxon>Ephydroidea</taxon>
        <taxon>Drosophilidae</taxon>
        <taxon>Drosophila</taxon>
    </lineage>
</organism>
<dbReference type="CTD" id="246604"/>
<accession>A0A6P8X6S5</accession>
<keyword evidence="1 2" id="KW-0103">Bromodomain</keyword>
<dbReference type="GO" id="GO:0000785">
    <property type="term" value="C:chromatin"/>
    <property type="evidence" value="ECO:0007669"/>
    <property type="project" value="TreeGrafter"/>
</dbReference>
<evidence type="ECO:0000313" key="5">
    <source>
        <dbReference type="Proteomes" id="UP000515160"/>
    </source>
</evidence>